<evidence type="ECO:0000313" key="2">
    <source>
        <dbReference type="Proteomes" id="UP000672032"/>
    </source>
</evidence>
<reference evidence="1" key="1">
    <citation type="submission" date="2020-10" db="EMBL/GenBank/DDBJ databases">
        <title>Genome Sequence of Monilinia vaccinii-corymbosi Sheds Light on Mummy Berry Disease Infection of Blueberry and Mating Type.</title>
        <authorList>
            <person name="Yow A.G."/>
            <person name="Zhang Y."/>
            <person name="Bansal K."/>
            <person name="Eacker S.M."/>
            <person name="Sullivan S."/>
            <person name="Liachko I."/>
            <person name="Cubeta M.A."/>
            <person name="Rollins J.A."/>
            <person name="Ashrafi H."/>
        </authorList>
    </citation>
    <scope>NUCLEOTIDE SEQUENCE</scope>
    <source>
        <strain evidence="1">RL-1</strain>
    </source>
</reference>
<dbReference type="AlphaFoldDB" id="A0A8A3PMU6"/>
<dbReference type="EMBL" id="CP063411">
    <property type="protein sequence ID" value="QSZ36728.1"/>
    <property type="molecule type" value="Genomic_DNA"/>
</dbReference>
<protein>
    <submittedName>
        <fullName evidence="1">Uncharacterized protein</fullName>
    </submittedName>
</protein>
<dbReference type="OrthoDB" id="3509418at2759"/>
<sequence>MLQNIPFNPPPPVTLHVLSVMHRFAVLEIEDTDQEIEDETEPQHESAVVWPQKRTSRPSRRYLHSQKQYFIKKPPFLRVPRELRWMIFDELVASISEIEISPSTIDSFHALRLTTKGLREEVKAWAKKRPDIVNDFPYGYYIPSQATFVLKIDHRWKKLVRNKTVSGSHVTFEKSKMQDVDKKTRSIDYVTREQAWYSFCGTRAPQKVAKVGLKFEISLSDAFEPTCFFGSIPHKELFCALSAATWNVGGPWGSVRLYIRGTCFQIIDMEPYIDEFKDFMQATQKAEFDKDTWEGFCYSNWPDEDYDTLNYPVSMIYWEDEKRRVCKRNKAGEDIYEFGGLVMAFDANSPEDMRRGPVESRSVINPSANSLQVEQPESMHLSSRTGSIGILNFFASL</sequence>
<evidence type="ECO:0000313" key="1">
    <source>
        <dbReference type="EMBL" id="QSZ36728.1"/>
    </source>
</evidence>
<name>A0A8A3PMU6_9HELO</name>
<accession>A0A8A3PMU6</accession>
<keyword evidence="2" id="KW-1185">Reference proteome</keyword>
<dbReference type="Proteomes" id="UP000672032">
    <property type="component" value="Chromosome 7"/>
</dbReference>
<gene>
    <name evidence="1" type="ORF">DSL72_006611</name>
</gene>
<proteinExistence type="predicted"/>
<organism evidence="1 2">
    <name type="scientific">Monilinia vaccinii-corymbosi</name>
    <dbReference type="NCBI Taxonomy" id="61207"/>
    <lineage>
        <taxon>Eukaryota</taxon>
        <taxon>Fungi</taxon>
        <taxon>Dikarya</taxon>
        <taxon>Ascomycota</taxon>
        <taxon>Pezizomycotina</taxon>
        <taxon>Leotiomycetes</taxon>
        <taxon>Helotiales</taxon>
        <taxon>Sclerotiniaceae</taxon>
        <taxon>Monilinia</taxon>
    </lineage>
</organism>